<accession>A0A8B8F6B0</accession>
<keyword evidence="5 10" id="KW-0552">Olfaction</keyword>
<evidence type="ECO:0000256" key="1">
    <source>
        <dbReference type="ARBA" id="ARBA00004651"/>
    </source>
</evidence>
<dbReference type="GO" id="GO:0004984">
    <property type="term" value="F:olfactory receptor activity"/>
    <property type="evidence" value="ECO:0007669"/>
    <property type="project" value="InterPro"/>
</dbReference>
<comment type="similarity">
    <text evidence="10">Belongs to the insect chemoreceptor superfamily. Heteromeric odorant receptor channel (TC 1.A.69) family.</text>
</comment>
<keyword evidence="11" id="KW-1185">Reference proteome</keyword>
<dbReference type="Pfam" id="PF02949">
    <property type="entry name" value="7tm_6"/>
    <property type="match status" value="1"/>
</dbReference>
<keyword evidence="2" id="KW-1003">Cell membrane</keyword>
<keyword evidence="4 10" id="KW-0812">Transmembrane</keyword>
<dbReference type="GO" id="GO:0005549">
    <property type="term" value="F:odorant binding"/>
    <property type="evidence" value="ECO:0007669"/>
    <property type="project" value="InterPro"/>
</dbReference>
<evidence type="ECO:0000256" key="10">
    <source>
        <dbReference type="RuleBase" id="RU351113"/>
    </source>
</evidence>
<protein>
    <recommendedName>
        <fullName evidence="10">Odorant receptor</fullName>
    </recommendedName>
</protein>
<gene>
    <name evidence="12" type="primary">LOC112680402</name>
</gene>
<feature type="transmembrane region" description="Helical" evidence="10">
    <location>
        <begin position="277"/>
        <end position="298"/>
    </location>
</feature>
<evidence type="ECO:0000313" key="12">
    <source>
        <dbReference type="RefSeq" id="XP_025406273.1"/>
    </source>
</evidence>
<sequence>MDFLTLAFDILQWIGVFPSREWSKWKSWFYSVYQIMIFTIIFLTTILMTIQMFVSTDLTILARTIDMWTLFLSGLYKWFYMSLFHEDFARLKTKLFEIQALGSVAFGRRSADMFTTNYLKKMQRVTFVHMMSGTVVIGLTIVSPLLMSPKGDRSYVEYYNDPKSYPFSCWMPFTVNKSWLFWIIFNSHIISSVIIGTTYLGIDSFMFGAIYTIGGQIELLNSSINRIGNYLEKSECNERVSLWGTLKKKQIRFYSILRNNVKHHIFILDYIKRIHKLFTSLIIVDYLHGITSLSFALFQITTSKNLGETISIVSFVVVSVWHQFLNNFFGEFIIQKQLSVSVALYHTPWWRAEKSVRQLLTLMMLRSIKPTFITGFYMYKLSYESFISFMKALYTYYMVLKRVNAEDKKV</sequence>
<dbReference type="GeneID" id="112680402"/>
<dbReference type="RefSeq" id="XP_025406273.1">
    <property type="nucleotide sequence ID" value="XM_025550488.1"/>
</dbReference>
<keyword evidence="3 10" id="KW-0716">Sensory transduction</keyword>
<evidence type="ECO:0000256" key="9">
    <source>
        <dbReference type="ARBA" id="ARBA00023224"/>
    </source>
</evidence>
<feature type="transmembrane region" description="Helical" evidence="10">
    <location>
        <begin position="127"/>
        <end position="147"/>
    </location>
</feature>
<dbReference type="GO" id="GO:0007165">
    <property type="term" value="P:signal transduction"/>
    <property type="evidence" value="ECO:0007669"/>
    <property type="project" value="UniProtKB-KW"/>
</dbReference>
<keyword evidence="9 10" id="KW-0807">Transducer</keyword>
<dbReference type="OrthoDB" id="6629856at2759"/>
<evidence type="ECO:0000256" key="2">
    <source>
        <dbReference type="ARBA" id="ARBA00022475"/>
    </source>
</evidence>
<organism evidence="11 12">
    <name type="scientific">Sipha flava</name>
    <name type="common">yellow sugarcane aphid</name>
    <dbReference type="NCBI Taxonomy" id="143950"/>
    <lineage>
        <taxon>Eukaryota</taxon>
        <taxon>Metazoa</taxon>
        <taxon>Ecdysozoa</taxon>
        <taxon>Arthropoda</taxon>
        <taxon>Hexapoda</taxon>
        <taxon>Insecta</taxon>
        <taxon>Pterygota</taxon>
        <taxon>Neoptera</taxon>
        <taxon>Paraneoptera</taxon>
        <taxon>Hemiptera</taxon>
        <taxon>Sternorrhyncha</taxon>
        <taxon>Aphidomorpha</taxon>
        <taxon>Aphidoidea</taxon>
        <taxon>Aphididae</taxon>
        <taxon>Sipha</taxon>
    </lineage>
</organism>
<dbReference type="PANTHER" id="PTHR21137:SF35">
    <property type="entry name" value="ODORANT RECEPTOR 19A-RELATED"/>
    <property type="match status" value="1"/>
</dbReference>
<dbReference type="GO" id="GO:0005886">
    <property type="term" value="C:plasma membrane"/>
    <property type="evidence" value="ECO:0007669"/>
    <property type="project" value="UniProtKB-SubCell"/>
</dbReference>
<reference evidence="12" key="1">
    <citation type="submission" date="2025-08" db="UniProtKB">
        <authorList>
            <consortium name="RefSeq"/>
        </authorList>
    </citation>
    <scope>IDENTIFICATION</scope>
    <source>
        <tissue evidence="12">Whole body</tissue>
    </source>
</reference>
<evidence type="ECO:0000256" key="6">
    <source>
        <dbReference type="ARBA" id="ARBA00022989"/>
    </source>
</evidence>
<dbReference type="Proteomes" id="UP000694846">
    <property type="component" value="Unplaced"/>
</dbReference>
<evidence type="ECO:0000256" key="3">
    <source>
        <dbReference type="ARBA" id="ARBA00022606"/>
    </source>
</evidence>
<feature type="transmembrane region" description="Helical" evidence="10">
    <location>
        <begin position="179"/>
        <end position="202"/>
    </location>
</feature>
<feature type="transmembrane region" description="Helical" evidence="10">
    <location>
        <begin position="310"/>
        <end position="329"/>
    </location>
</feature>
<evidence type="ECO:0000256" key="5">
    <source>
        <dbReference type="ARBA" id="ARBA00022725"/>
    </source>
</evidence>
<keyword evidence="7 10" id="KW-0472">Membrane</keyword>
<comment type="subcellular location">
    <subcellularLocation>
        <location evidence="1 10">Cell membrane</location>
        <topology evidence="1 10">Multi-pass membrane protein</topology>
    </subcellularLocation>
</comment>
<keyword evidence="6 10" id="KW-1133">Transmembrane helix</keyword>
<keyword evidence="8 10" id="KW-0675">Receptor</keyword>
<proteinExistence type="inferred from homology"/>
<feature type="transmembrane region" description="Helical" evidence="10">
    <location>
        <begin position="28"/>
        <end position="54"/>
    </location>
</feature>
<name>A0A8B8F6B0_9HEMI</name>
<evidence type="ECO:0000313" key="11">
    <source>
        <dbReference type="Proteomes" id="UP000694846"/>
    </source>
</evidence>
<comment type="caution">
    <text evidence="10">Lacks conserved residue(s) required for the propagation of feature annotation.</text>
</comment>
<dbReference type="AlphaFoldDB" id="A0A8B8F6B0"/>
<feature type="transmembrane region" description="Helical" evidence="10">
    <location>
        <begin position="60"/>
        <end position="80"/>
    </location>
</feature>
<evidence type="ECO:0000256" key="7">
    <source>
        <dbReference type="ARBA" id="ARBA00023136"/>
    </source>
</evidence>
<evidence type="ECO:0000256" key="4">
    <source>
        <dbReference type="ARBA" id="ARBA00022692"/>
    </source>
</evidence>
<dbReference type="InterPro" id="IPR004117">
    <property type="entry name" value="7tm6_olfct_rcpt"/>
</dbReference>
<evidence type="ECO:0000256" key="8">
    <source>
        <dbReference type="ARBA" id="ARBA00023170"/>
    </source>
</evidence>
<dbReference type="PANTHER" id="PTHR21137">
    <property type="entry name" value="ODORANT RECEPTOR"/>
    <property type="match status" value="1"/>
</dbReference>